<dbReference type="InterPro" id="IPR035901">
    <property type="entry name" value="GIY-YIG_endonuc_sf"/>
</dbReference>
<evidence type="ECO:0000259" key="10">
    <source>
        <dbReference type="PROSITE" id="PS50165"/>
    </source>
</evidence>
<dbReference type="SUPFAM" id="SSF47781">
    <property type="entry name" value="RuvA domain 2-like"/>
    <property type="match status" value="1"/>
</dbReference>
<dbReference type="InterPro" id="IPR038476">
    <property type="entry name" value="UvrC_RNase_H_dom_sf"/>
</dbReference>
<dbReference type="InterPro" id="IPR010994">
    <property type="entry name" value="RuvA_2-like"/>
</dbReference>
<evidence type="ECO:0000313" key="11">
    <source>
        <dbReference type="EMBL" id="ADE16138.1"/>
    </source>
</evidence>
<keyword evidence="12" id="KW-1185">Reference proteome</keyword>
<dbReference type="GO" id="GO:0009380">
    <property type="term" value="C:excinuclease repair complex"/>
    <property type="evidence" value="ECO:0007669"/>
    <property type="project" value="InterPro"/>
</dbReference>
<dbReference type="InterPro" id="IPR004791">
    <property type="entry name" value="UvrC"/>
</dbReference>
<evidence type="ECO:0000256" key="2">
    <source>
        <dbReference type="ARBA" id="ARBA00022763"/>
    </source>
</evidence>
<keyword evidence="5 7" id="KW-0234">DNA repair</keyword>
<dbReference type="Pfam" id="PF14520">
    <property type="entry name" value="HHH_5"/>
    <property type="match status" value="1"/>
</dbReference>
<dbReference type="Gene3D" id="4.10.860.10">
    <property type="entry name" value="UVR domain"/>
    <property type="match status" value="1"/>
</dbReference>
<dbReference type="PROSITE" id="PS50151">
    <property type="entry name" value="UVR"/>
    <property type="match status" value="1"/>
</dbReference>
<dbReference type="InterPro" id="IPR001162">
    <property type="entry name" value="UvrC_RNase_H_dom"/>
</dbReference>
<dbReference type="AlphaFoldDB" id="D5BZC4"/>
<dbReference type="SMART" id="SM00465">
    <property type="entry name" value="GIYc"/>
    <property type="match status" value="1"/>
</dbReference>
<dbReference type="Pfam" id="PF22920">
    <property type="entry name" value="UvrC_RNaseH"/>
    <property type="match status" value="1"/>
</dbReference>
<comment type="similarity">
    <text evidence="7">Belongs to the UvrC family.</text>
</comment>
<dbReference type="GO" id="GO:0009432">
    <property type="term" value="P:SOS response"/>
    <property type="evidence" value="ECO:0007669"/>
    <property type="project" value="UniProtKB-UniRule"/>
</dbReference>
<dbReference type="STRING" id="472759.Nhal_3086"/>
<evidence type="ECO:0000259" key="9">
    <source>
        <dbReference type="PROSITE" id="PS50164"/>
    </source>
</evidence>
<accession>D5BZC4</accession>
<dbReference type="FunFam" id="3.30.420.340:FF:000001">
    <property type="entry name" value="UvrABC system protein C"/>
    <property type="match status" value="1"/>
</dbReference>
<dbReference type="NCBIfam" id="TIGR00194">
    <property type="entry name" value="uvrC"/>
    <property type="match status" value="1"/>
</dbReference>
<dbReference type="InterPro" id="IPR000305">
    <property type="entry name" value="GIY-YIG_endonuc"/>
</dbReference>
<name>D5BZC4_NITHN</name>
<reference evidence="12" key="1">
    <citation type="submission" date="2010-04" db="EMBL/GenBank/DDBJ databases">
        <title>Complete genome sequence of Nitrosococcus halophilus Nc4, a salt-adapted, aerobic obligate ammonia-oxidizing sulfur purple bacterium.</title>
        <authorList>
            <consortium name="US DOE Joint Genome Institute"/>
            <person name="Campbell M.A."/>
            <person name="Malfatti S.A."/>
            <person name="Chain P.S.G."/>
            <person name="Heidelberg J.F."/>
            <person name="Ward B.B."/>
            <person name="Klotz M.G."/>
        </authorList>
    </citation>
    <scope>NUCLEOTIDE SEQUENCE [LARGE SCALE GENOMIC DNA]</scope>
    <source>
        <strain evidence="12">Nc4</strain>
    </source>
</reference>
<dbReference type="HAMAP" id="MF_00203">
    <property type="entry name" value="UvrC"/>
    <property type="match status" value="1"/>
</dbReference>
<proteinExistence type="inferred from homology"/>
<evidence type="ECO:0000256" key="4">
    <source>
        <dbReference type="ARBA" id="ARBA00022881"/>
    </source>
</evidence>
<dbReference type="Proteomes" id="UP000001844">
    <property type="component" value="Chromosome"/>
</dbReference>
<dbReference type="Pfam" id="PF02151">
    <property type="entry name" value="UVR"/>
    <property type="match status" value="1"/>
</dbReference>
<dbReference type="CDD" id="cd10434">
    <property type="entry name" value="GIY-YIG_UvrC_Cho"/>
    <property type="match status" value="1"/>
</dbReference>
<keyword evidence="3 7" id="KW-0228">DNA excision</keyword>
<dbReference type="RefSeq" id="WP_013033988.1">
    <property type="nucleotide sequence ID" value="NC_013960.1"/>
</dbReference>
<organism evidence="11 12">
    <name type="scientific">Nitrosococcus halophilus (strain Nc4)</name>
    <dbReference type="NCBI Taxonomy" id="472759"/>
    <lineage>
        <taxon>Bacteria</taxon>
        <taxon>Pseudomonadati</taxon>
        <taxon>Pseudomonadota</taxon>
        <taxon>Gammaproteobacteria</taxon>
        <taxon>Chromatiales</taxon>
        <taxon>Chromatiaceae</taxon>
        <taxon>Nitrosococcus</taxon>
    </lineage>
</organism>
<gene>
    <name evidence="7" type="primary">uvrC</name>
    <name evidence="11" type="ordered locus">Nhal_3086</name>
</gene>
<feature type="domain" description="UvrC family homology region profile" evidence="10">
    <location>
        <begin position="254"/>
        <end position="477"/>
    </location>
</feature>
<evidence type="ECO:0000256" key="1">
    <source>
        <dbReference type="ARBA" id="ARBA00022490"/>
    </source>
</evidence>
<comment type="subunit">
    <text evidence="7">Interacts with UvrB in an incision complex.</text>
</comment>
<dbReference type="EMBL" id="CP001798">
    <property type="protein sequence ID" value="ADE16138.1"/>
    <property type="molecule type" value="Genomic_DNA"/>
</dbReference>
<comment type="function">
    <text evidence="7">The UvrABC repair system catalyzes the recognition and processing of DNA lesions. UvrC both incises the 5' and 3' sides of the lesion. The N-terminal half is responsible for the 3' incision and the C-terminal half is responsible for the 5' incision.</text>
</comment>
<feature type="domain" description="UVR" evidence="8">
    <location>
        <begin position="204"/>
        <end position="239"/>
    </location>
</feature>
<dbReference type="InterPro" id="IPR047296">
    <property type="entry name" value="GIY-YIG_UvrC_Cho"/>
</dbReference>
<dbReference type="PANTHER" id="PTHR30562">
    <property type="entry name" value="UVRC/OXIDOREDUCTASE"/>
    <property type="match status" value="1"/>
</dbReference>
<keyword evidence="6 7" id="KW-0742">SOS response</keyword>
<dbReference type="FunFam" id="3.40.1440.10:FF:000001">
    <property type="entry name" value="UvrABC system protein C"/>
    <property type="match status" value="1"/>
</dbReference>
<evidence type="ECO:0000259" key="8">
    <source>
        <dbReference type="PROSITE" id="PS50151"/>
    </source>
</evidence>
<dbReference type="GO" id="GO:0006289">
    <property type="term" value="P:nucleotide-excision repair"/>
    <property type="evidence" value="ECO:0007669"/>
    <property type="project" value="UniProtKB-UniRule"/>
</dbReference>
<keyword evidence="4 7" id="KW-0267">Excision nuclease</keyword>
<dbReference type="Pfam" id="PF08459">
    <property type="entry name" value="UvrC_RNaseH_dom"/>
    <property type="match status" value="1"/>
</dbReference>
<dbReference type="PROSITE" id="PS50164">
    <property type="entry name" value="GIY_YIG"/>
    <property type="match status" value="1"/>
</dbReference>
<dbReference type="InterPro" id="IPR036876">
    <property type="entry name" value="UVR_dom_sf"/>
</dbReference>
<dbReference type="Gene3D" id="1.10.150.20">
    <property type="entry name" value="5' to 3' exonuclease, C-terminal subdomain"/>
    <property type="match status" value="1"/>
</dbReference>
<dbReference type="Gene3D" id="3.40.1440.10">
    <property type="entry name" value="GIY-YIG endonuclease"/>
    <property type="match status" value="1"/>
</dbReference>
<dbReference type="NCBIfam" id="NF001824">
    <property type="entry name" value="PRK00558.1-5"/>
    <property type="match status" value="1"/>
</dbReference>
<sequence length="604" mass="68629">MLNPSFDAYAFLKNLTSRPGVYRMLDAEGKVLYVGKARNLKRRLSSYFRKTGLATKTHRLVSQIFDIEITVTHTENEALILENNLIKALQPRYNVLLRDDKSYPYIFLSADDFPRLGFHRGAKRTPGQYFGPYPSVGAMRQTLRLLQEVFPVRQCEDSFYRNRSRPCLQYQIKRCTAPCVGLIDKERYHQDVQHAVMFLEGRDQQVIDELVARMEEASQQLAFEQAAYYRDRIASLRRIQERQYISGKEVDIDVLGATVKGSTACVEVFFIRGGRNLGNKTFLPKFQGNLTPRELLSAFIPQYYLNREIPPTLVLSHQPEDMELLTEVLSEQAGRKIMLLRPTRGSKIRWVKMALTNAEINLNRCLVKKTSIVERFKSLQQLLGWTNLPQRLECFDISHTRGEATVASCVVFDREGPNSTDYRRFNIEGVTPGDDYAALRQALTRRYRRLKKGEGILPDLLVIDGGKGQLAQAVTVLREIGIEETTVLGIAKGPERKAGQETLLLAGRDTPVIVAPDSPALHLLQHIRDEAHRFAITSHRKRRIKGHKISPLETIPGLGPKRRQRLLTQLGGLREVARAGVEELARVPGISPGLAQRIYDSFHG</sequence>
<evidence type="ECO:0000256" key="7">
    <source>
        <dbReference type="HAMAP-Rule" id="MF_00203"/>
    </source>
</evidence>
<dbReference type="InterPro" id="IPR050066">
    <property type="entry name" value="UvrABC_protein_C"/>
</dbReference>
<evidence type="ECO:0000256" key="6">
    <source>
        <dbReference type="ARBA" id="ARBA00023236"/>
    </source>
</evidence>
<dbReference type="GO" id="GO:0005737">
    <property type="term" value="C:cytoplasm"/>
    <property type="evidence" value="ECO:0007669"/>
    <property type="project" value="UniProtKB-SubCell"/>
</dbReference>
<evidence type="ECO:0000256" key="3">
    <source>
        <dbReference type="ARBA" id="ARBA00022769"/>
    </source>
</evidence>
<dbReference type="PROSITE" id="PS50165">
    <property type="entry name" value="UVRC"/>
    <property type="match status" value="1"/>
</dbReference>
<dbReference type="InterPro" id="IPR001943">
    <property type="entry name" value="UVR_dom"/>
</dbReference>
<dbReference type="Pfam" id="PF01541">
    <property type="entry name" value="GIY-YIG"/>
    <property type="match status" value="1"/>
</dbReference>
<dbReference type="GO" id="GO:0003677">
    <property type="term" value="F:DNA binding"/>
    <property type="evidence" value="ECO:0007669"/>
    <property type="project" value="UniProtKB-UniRule"/>
</dbReference>
<dbReference type="KEGG" id="nhl:Nhal_3086"/>
<dbReference type="Gene3D" id="3.30.420.340">
    <property type="entry name" value="UvrC, RNAse H endonuclease domain"/>
    <property type="match status" value="1"/>
</dbReference>
<dbReference type="SMART" id="SM00278">
    <property type="entry name" value="HhH1"/>
    <property type="match status" value="2"/>
</dbReference>
<feature type="domain" description="GIY-YIG" evidence="9">
    <location>
        <begin position="17"/>
        <end position="95"/>
    </location>
</feature>
<dbReference type="SUPFAM" id="SSF46600">
    <property type="entry name" value="C-terminal UvrC-binding domain of UvrB"/>
    <property type="match status" value="1"/>
</dbReference>
<comment type="subcellular location">
    <subcellularLocation>
        <location evidence="7">Cytoplasm</location>
    </subcellularLocation>
</comment>
<dbReference type="GO" id="GO:0009381">
    <property type="term" value="F:excinuclease ABC activity"/>
    <property type="evidence" value="ECO:0007669"/>
    <property type="project" value="UniProtKB-UniRule"/>
</dbReference>
<protein>
    <recommendedName>
        <fullName evidence="7">UvrABC system protein C</fullName>
        <shortName evidence="7">Protein UvrC</shortName>
    </recommendedName>
    <alternativeName>
        <fullName evidence="7">Excinuclease ABC subunit C</fullName>
    </alternativeName>
</protein>
<keyword evidence="1 7" id="KW-0963">Cytoplasm</keyword>
<dbReference type="SUPFAM" id="SSF82771">
    <property type="entry name" value="GIY-YIG endonuclease"/>
    <property type="match status" value="1"/>
</dbReference>
<evidence type="ECO:0000256" key="5">
    <source>
        <dbReference type="ARBA" id="ARBA00023204"/>
    </source>
</evidence>
<dbReference type="eggNOG" id="COG0322">
    <property type="taxonomic scope" value="Bacteria"/>
</dbReference>
<dbReference type="OrthoDB" id="9804933at2"/>
<keyword evidence="2 7" id="KW-0227">DNA damage</keyword>
<evidence type="ECO:0000313" key="12">
    <source>
        <dbReference type="Proteomes" id="UP000001844"/>
    </source>
</evidence>
<dbReference type="PANTHER" id="PTHR30562:SF1">
    <property type="entry name" value="UVRABC SYSTEM PROTEIN C"/>
    <property type="match status" value="1"/>
</dbReference>
<dbReference type="InterPro" id="IPR003583">
    <property type="entry name" value="Hlx-hairpin-Hlx_DNA-bd_motif"/>
</dbReference>
<dbReference type="HOGENOM" id="CLU_014841_3_0_6"/>